<comment type="caution">
    <text evidence="2">The sequence shown here is derived from an EMBL/GenBank/DDBJ whole genome shotgun (WGS) entry which is preliminary data.</text>
</comment>
<reference evidence="2" key="1">
    <citation type="submission" date="2023-07" db="EMBL/GenBank/DDBJ databases">
        <authorList>
            <consortium name="AG Swart"/>
            <person name="Singh M."/>
            <person name="Singh A."/>
            <person name="Seah K."/>
            <person name="Emmerich C."/>
        </authorList>
    </citation>
    <scope>NUCLEOTIDE SEQUENCE</scope>
    <source>
        <strain evidence="2">DP1</strain>
    </source>
</reference>
<protein>
    <submittedName>
        <fullName evidence="2">Uncharacterized protein</fullName>
    </submittedName>
</protein>
<evidence type="ECO:0000313" key="2">
    <source>
        <dbReference type="EMBL" id="CAI2363271.1"/>
    </source>
</evidence>
<dbReference type="EMBL" id="CAMPGE010004425">
    <property type="protein sequence ID" value="CAI2363271.1"/>
    <property type="molecule type" value="Genomic_DNA"/>
</dbReference>
<proteinExistence type="predicted"/>
<feature type="region of interest" description="Disordered" evidence="1">
    <location>
        <begin position="346"/>
        <end position="367"/>
    </location>
</feature>
<gene>
    <name evidence="2" type="ORF">ECRASSUSDP1_LOCUS4601</name>
</gene>
<dbReference type="AlphaFoldDB" id="A0AAD1XA19"/>
<keyword evidence="3" id="KW-1185">Reference proteome</keyword>
<feature type="compositionally biased region" description="Polar residues" evidence="1">
    <location>
        <begin position="175"/>
        <end position="187"/>
    </location>
</feature>
<dbReference type="Proteomes" id="UP001295684">
    <property type="component" value="Unassembled WGS sequence"/>
</dbReference>
<evidence type="ECO:0000256" key="1">
    <source>
        <dbReference type="SAM" id="MobiDB-lite"/>
    </source>
</evidence>
<sequence length="532" mass="61014">MDAKSLNISHISLEEKENLTEYQPTKLLNCVTERKHNTRYIEKLNSENNSDRSEIIDKKLSTQLIPFTDLLNKNPEYESTKELSISEVPIKGTTPIQFNVEDCSSSVSYQKLQELSKSKVQIPQLDSRLLATSTGGTRSKMHYLSKYKSQEKAPKKLEQIYAPRRDYPPAFKKYISSTDQPQNSRTESYFRPDTSEINDNSCIRSERKYNLDLTYTEKSSFVIPGGNSYSSLEEGNSIEWKREQTWRGFRTGFGVEDVIKDQEAALEIYESKEQSLKEENPYPENKIEEIEVKLEQKSEKPKVIDYYDYESKPVFKTESTTITSTRTNKNFEPLTERIENEKLNEVDISGEDQATAPKNSSCKNLSKEDLDDNQEISILNNLKDNSESVDPSFVNKEKFGCTIDESSDSDYDCEPDFETYIDVPSTDFIGCELPCDMSSPKLLSEVESDIENLSTFYPVSEIITKTKTQESMINAYRAILGKQIELSQAPDSEDSICQDKKWIKNDNHIISKCMSPFSASKCDEEKENQFVI</sequence>
<organism evidence="2 3">
    <name type="scientific">Euplotes crassus</name>
    <dbReference type="NCBI Taxonomy" id="5936"/>
    <lineage>
        <taxon>Eukaryota</taxon>
        <taxon>Sar</taxon>
        <taxon>Alveolata</taxon>
        <taxon>Ciliophora</taxon>
        <taxon>Intramacronucleata</taxon>
        <taxon>Spirotrichea</taxon>
        <taxon>Hypotrichia</taxon>
        <taxon>Euplotida</taxon>
        <taxon>Euplotidae</taxon>
        <taxon>Moneuplotes</taxon>
    </lineage>
</organism>
<evidence type="ECO:0000313" key="3">
    <source>
        <dbReference type="Proteomes" id="UP001295684"/>
    </source>
</evidence>
<feature type="region of interest" description="Disordered" evidence="1">
    <location>
        <begin position="175"/>
        <end position="195"/>
    </location>
</feature>
<name>A0AAD1XA19_EUPCR</name>
<accession>A0AAD1XA19</accession>